<feature type="compositionally biased region" description="Acidic residues" evidence="5">
    <location>
        <begin position="114"/>
        <end position="124"/>
    </location>
</feature>
<dbReference type="InterPro" id="IPR001680">
    <property type="entry name" value="WD40_rpt"/>
</dbReference>
<dbReference type="EMBL" id="KN833867">
    <property type="protein sequence ID" value="KIK16089.1"/>
    <property type="molecule type" value="Genomic_DNA"/>
</dbReference>
<dbReference type="Pfam" id="PF00400">
    <property type="entry name" value="WD40"/>
    <property type="match status" value="2"/>
</dbReference>
<sequence length="576" mass="62882">MSSLISCVAWVKRGVAAQHPRKYVLDEKELERVSALAHIELEDARVELERAHKAAIKMGKGAEGEEADDDDEDEDEEQWVDEEDDSMAVDEIQTEETAETSAKKDELSQYNLDGYDDDDEDDEAAGGFGPFSNIKGLTFYRDNADDPYITVKEDPEDDEREELEILPTDNLIVAAKTEDDVSQLEIYVYDDSQENVYVHHDLMLPNFPLCLEWLDFSPASSSGIQADGPAKFGNYIAVGTMDPEIEIWSLDVVESMYPDMVLGRPDKTAAHVPVPAGTGKKKRKKVKQRPRSSIHHVDAVLGLSWNKTHRHMLASASADQTVKLWDLSRAPVADEDGTGESVPAVRSFDAHKDKVQAVQWNQTEPTVLLSGSYDRTVRVFDSRAPDTGVGAVLGADVEAIRWDPWESHAFYVSLENGLVLNFDARTLPTDLASPSPARFTVSAHDGAASALDVNPLIRGCICTGGADKVVKVWNIDQTEGGKPSVSMVASRNLEVGKVFSAIFSPDDPLTIAAAGSKAKLQIWDVGANAGARKAFASKLTEAGKVIKERESTGLIGVVSDDEEDTDAEGDEGDDDS</sequence>
<feature type="repeat" description="WD" evidence="4">
    <location>
        <begin position="293"/>
        <end position="335"/>
    </location>
</feature>
<feature type="compositionally biased region" description="Acidic residues" evidence="5">
    <location>
        <begin position="64"/>
        <end position="98"/>
    </location>
</feature>
<feature type="repeat" description="WD" evidence="4">
    <location>
        <begin position="348"/>
        <end position="381"/>
    </location>
</feature>
<accession>A0A0C9YQM3</accession>
<proteinExistence type="predicted"/>
<evidence type="ECO:0000256" key="4">
    <source>
        <dbReference type="PROSITE-ProRule" id="PRU00221"/>
    </source>
</evidence>
<dbReference type="PROSITE" id="PS50082">
    <property type="entry name" value="WD_REPEATS_2"/>
    <property type="match status" value="3"/>
</dbReference>
<evidence type="ECO:0000256" key="3">
    <source>
        <dbReference type="ARBA" id="ARBA00022737"/>
    </source>
</evidence>
<protein>
    <recommendedName>
        <fullName evidence="8">Periodic tryptophan protein 1</fullName>
    </recommendedName>
</protein>
<dbReference type="PROSITE" id="PS00678">
    <property type="entry name" value="WD_REPEATS_1"/>
    <property type="match status" value="2"/>
</dbReference>
<dbReference type="InterPro" id="IPR020472">
    <property type="entry name" value="WD40_PAC1"/>
</dbReference>
<feature type="compositionally biased region" description="Basic residues" evidence="5">
    <location>
        <begin position="279"/>
        <end position="289"/>
    </location>
</feature>
<evidence type="ECO:0000256" key="5">
    <source>
        <dbReference type="SAM" id="MobiDB-lite"/>
    </source>
</evidence>
<dbReference type="PROSITE" id="PS50294">
    <property type="entry name" value="WD_REPEATS_REGION"/>
    <property type="match status" value="2"/>
</dbReference>
<keyword evidence="1" id="KW-0597">Phosphoprotein</keyword>
<keyword evidence="3" id="KW-0677">Repeat</keyword>
<dbReference type="Gene3D" id="2.130.10.10">
    <property type="entry name" value="YVTN repeat-like/Quinoprotein amine dehydrogenase"/>
    <property type="match status" value="2"/>
</dbReference>
<dbReference type="InterPro" id="IPR044285">
    <property type="entry name" value="PWP1"/>
</dbReference>
<dbReference type="SMART" id="SM00320">
    <property type="entry name" value="WD40"/>
    <property type="match status" value="5"/>
</dbReference>
<dbReference type="OrthoDB" id="270624at2759"/>
<dbReference type="InterPro" id="IPR036322">
    <property type="entry name" value="WD40_repeat_dom_sf"/>
</dbReference>
<feature type="region of interest" description="Disordered" evidence="5">
    <location>
        <begin position="553"/>
        <end position="576"/>
    </location>
</feature>
<dbReference type="InterPro" id="IPR015943">
    <property type="entry name" value="WD40/YVTN_repeat-like_dom_sf"/>
</dbReference>
<evidence type="ECO:0000256" key="2">
    <source>
        <dbReference type="ARBA" id="ARBA00022574"/>
    </source>
</evidence>
<name>A0A0C9YQM3_9AGAM</name>
<feature type="region of interest" description="Disordered" evidence="5">
    <location>
        <begin position="268"/>
        <end position="289"/>
    </location>
</feature>
<feature type="compositionally biased region" description="Acidic residues" evidence="5">
    <location>
        <begin position="559"/>
        <end position="576"/>
    </location>
</feature>
<organism evidence="6 7">
    <name type="scientific">Pisolithus microcarpus 441</name>
    <dbReference type="NCBI Taxonomy" id="765257"/>
    <lineage>
        <taxon>Eukaryota</taxon>
        <taxon>Fungi</taxon>
        <taxon>Dikarya</taxon>
        <taxon>Basidiomycota</taxon>
        <taxon>Agaricomycotina</taxon>
        <taxon>Agaricomycetes</taxon>
        <taxon>Agaricomycetidae</taxon>
        <taxon>Boletales</taxon>
        <taxon>Sclerodermatineae</taxon>
        <taxon>Pisolithaceae</taxon>
        <taxon>Pisolithus</taxon>
    </lineage>
</organism>
<dbReference type="PANTHER" id="PTHR14091">
    <property type="entry name" value="PERIODIC TRYPTOPHAN PROTEIN 1"/>
    <property type="match status" value="1"/>
</dbReference>
<evidence type="ECO:0000313" key="6">
    <source>
        <dbReference type="EMBL" id="KIK16089.1"/>
    </source>
</evidence>
<dbReference type="PRINTS" id="PR00320">
    <property type="entry name" value="GPROTEINBRPT"/>
</dbReference>
<dbReference type="Proteomes" id="UP000054018">
    <property type="component" value="Unassembled WGS sequence"/>
</dbReference>
<keyword evidence="7" id="KW-1185">Reference proteome</keyword>
<reference evidence="6 7" key="1">
    <citation type="submission" date="2014-04" db="EMBL/GenBank/DDBJ databases">
        <authorList>
            <consortium name="DOE Joint Genome Institute"/>
            <person name="Kuo A."/>
            <person name="Kohler A."/>
            <person name="Costa M.D."/>
            <person name="Nagy L.G."/>
            <person name="Floudas D."/>
            <person name="Copeland A."/>
            <person name="Barry K.W."/>
            <person name="Cichocki N."/>
            <person name="Veneault-Fourrey C."/>
            <person name="LaButti K."/>
            <person name="Lindquist E.A."/>
            <person name="Lipzen A."/>
            <person name="Lundell T."/>
            <person name="Morin E."/>
            <person name="Murat C."/>
            <person name="Sun H."/>
            <person name="Tunlid A."/>
            <person name="Henrissat B."/>
            <person name="Grigoriev I.V."/>
            <person name="Hibbett D.S."/>
            <person name="Martin F."/>
            <person name="Nordberg H.P."/>
            <person name="Cantor M.N."/>
            <person name="Hua S.X."/>
        </authorList>
    </citation>
    <scope>NUCLEOTIDE SEQUENCE [LARGE SCALE GENOMIC DNA]</scope>
    <source>
        <strain evidence="6 7">441</strain>
    </source>
</reference>
<reference evidence="7" key="2">
    <citation type="submission" date="2015-01" db="EMBL/GenBank/DDBJ databases">
        <title>Evolutionary Origins and Diversification of the Mycorrhizal Mutualists.</title>
        <authorList>
            <consortium name="DOE Joint Genome Institute"/>
            <consortium name="Mycorrhizal Genomics Consortium"/>
            <person name="Kohler A."/>
            <person name="Kuo A."/>
            <person name="Nagy L.G."/>
            <person name="Floudas D."/>
            <person name="Copeland A."/>
            <person name="Barry K.W."/>
            <person name="Cichocki N."/>
            <person name="Veneault-Fourrey C."/>
            <person name="LaButti K."/>
            <person name="Lindquist E.A."/>
            <person name="Lipzen A."/>
            <person name="Lundell T."/>
            <person name="Morin E."/>
            <person name="Murat C."/>
            <person name="Riley R."/>
            <person name="Ohm R."/>
            <person name="Sun H."/>
            <person name="Tunlid A."/>
            <person name="Henrissat B."/>
            <person name="Grigoriev I.V."/>
            <person name="Hibbett D.S."/>
            <person name="Martin F."/>
        </authorList>
    </citation>
    <scope>NUCLEOTIDE SEQUENCE [LARGE SCALE GENOMIC DNA]</scope>
    <source>
        <strain evidence="7">441</strain>
    </source>
</reference>
<gene>
    <name evidence="6" type="ORF">PISMIDRAFT_16030</name>
</gene>
<feature type="region of interest" description="Disordered" evidence="5">
    <location>
        <begin position="57"/>
        <end position="128"/>
    </location>
</feature>
<dbReference type="HOGENOM" id="CLU_023867_0_1_1"/>
<dbReference type="STRING" id="765257.A0A0C9YQM3"/>
<evidence type="ECO:0000313" key="7">
    <source>
        <dbReference type="Proteomes" id="UP000054018"/>
    </source>
</evidence>
<keyword evidence="2 4" id="KW-0853">WD repeat</keyword>
<evidence type="ECO:0008006" key="8">
    <source>
        <dbReference type="Google" id="ProtNLM"/>
    </source>
</evidence>
<dbReference type="AlphaFoldDB" id="A0A0C9YQM3"/>
<dbReference type="PANTHER" id="PTHR14091:SF0">
    <property type="entry name" value="PERIODIC TRYPTOPHAN PROTEIN 1 HOMOLOG"/>
    <property type="match status" value="1"/>
</dbReference>
<dbReference type="GO" id="GO:0005634">
    <property type="term" value="C:nucleus"/>
    <property type="evidence" value="ECO:0007669"/>
    <property type="project" value="TreeGrafter"/>
</dbReference>
<dbReference type="InterPro" id="IPR019775">
    <property type="entry name" value="WD40_repeat_CS"/>
</dbReference>
<dbReference type="GO" id="GO:0006364">
    <property type="term" value="P:rRNA processing"/>
    <property type="evidence" value="ECO:0007669"/>
    <property type="project" value="InterPro"/>
</dbReference>
<evidence type="ECO:0000256" key="1">
    <source>
        <dbReference type="ARBA" id="ARBA00022553"/>
    </source>
</evidence>
<feature type="repeat" description="WD" evidence="4">
    <location>
        <begin position="441"/>
        <end position="476"/>
    </location>
</feature>
<dbReference type="SUPFAM" id="SSF50978">
    <property type="entry name" value="WD40 repeat-like"/>
    <property type="match status" value="1"/>
</dbReference>